<dbReference type="GO" id="GO:0005789">
    <property type="term" value="C:endoplasmic reticulum membrane"/>
    <property type="evidence" value="ECO:0007669"/>
    <property type="project" value="UniProtKB-SubCell"/>
</dbReference>
<comment type="function">
    <text evidence="10">Regulates also the sphingolipid metabolism.</text>
</comment>
<keyword evidence="7 10" id="KW-0445">Lipid transport</keyword>
<dbReference type="Proteomes" id="UP000664521">
    <property type="component" value="Unassembled WGS sequence"/>
</dbReference>
<dbReference type="PANTHER" id="PTHR14467">
    <property type="entry name" value="ARV1"/>
    <property type="match status" value="1"/>
</dbReference>
<keyword evidence="8 10" id="KW-0443">Lipid metabolism</keyword>
<dbReference type="EMBL" id="CAJPDS010000055">
    <property type="protein sequence ID" value="CAF9930231.1"/>
    <property type="molecule type" value="Genomic_DNA"/>
</dbReference>
<dbReference type="GO" id="GO:0006665">
    <property type="term" value="P:sphingolipid metabolic process"/>
    <property type="evidence" value="ECO:0007669"/>
    <property type="project" value="UniProtKB-UniRule"/>
</dbReference>
<keyword evidence="3 10" id="KW-0813">Transport</keyword>
<dbReference type="GO" id="GO:0000139">
    <property type="term" value="C:Golgi membrane"/>
    <property type="evidence" value="ECO:0007669"/>
    <property type="project" value="UniProtKB-SubCell"/>
</dbReference>
<reference evidence="11" key="1">
    <citation type="submission" date="2021-03" db="EMBL/GenBank/DDBJ databases">
        <authorList>
            <person name="Tagirdzhanova G."/>
        </authorList>
    </citation>
    <scope>NUCLEOTIDE SEQUENCE</scope>
</reference>
<evidence type="ECO:0000256" key="5">
    <source>
        <dbReference type="ARBA" id="ARBA00022824"/>
    </source>
</evidence>
<dbReference type="PANTHER" id="PTHR14467:SF0">
    <property type="entry name" value="PROTEIN ARV1"/>
    <property type="match status" value="1"/>
</dbReference>
<evidence type="ECO:0000313" key="11">
    <source>
        <dbReference type="EMBL" id="CAF9930231.1"/>
    </source>
</evidence>
<keyword evidence="5 10" id="KW-0256">Endoplasmic reticulum</keyword>
<proteinExistence type="inferred from homology"/>
<dbReference type="GO" id="GO:0032366">
    <property type="term" value="P:intracellular sterol transport"/>
    <property type="evidence" value="ECO:0007669"/>
    <property type="project" value="UniProtKB-UniRule"/>
</dbReference>
<dbReference type="GO" id="GO:0097036">
    <property type="term" value="P:regulation of plasma membrane sterol distribution"/>
    <property type="evidence" value="ECO:0007669"/>
    <property type="project" value="UniProtKB-UniRule"/>
</dbReference>
<accession>A0A8H3FZB3</accession>
<keyword evidence="4 10" id="KW-0812">Transmembrane</keyword>
<evidence type="ECO:0000313" key="12">
    <source>
        <dbReference type="Proteomes" id="UP000664521"/>
    </source>
</evidence>
<evidence type="ECO:0000256" key="10">
    <source>
        <dbReference type="RuleBase" id="RU368065"/>
    </source>
</evidence>
<evidence type="ECO:0000256" key="3">
    <source>
        <dbReference type="ARBA" id="ARBA00022448"/>
    </source>
</evidence>
<gene>
    <name evidence="11" type="primary">ARV1</name>
    <name evidence="11" type="ORF">HETSPECPRED_007577</name>
</gene>
<feature type="transmembrane region" description="Helical" evidence="10">
    <location>
        <begin position="118"/>
        <end position="137"/>
    </location>
</feature>
<keyword evidence="10" id="KW-0333">Golgi apparatus</keyword>
<name>A0A8H3FZB3_9LECA</name>
<comment type="similarity">
    <text evidence="2 10">Belongs to the ARV1 family.</text>
</comment>
<organism evidence="11 12">
    <name type="scientific">Heterodermia speciosa</name>
    <dbReference type="NCBI Taxonomy" id="116794"/>
    <lineage>
        <taxon>Eukaryota</taxon>
        <taxon>Fungi</taxon>
        <taxon>Dikarya</taxon>
        <taxon>Ascomycota</taxon>
        <taxon>Pezizomycotina</taxon>
        <taxon>Lecanoromycetes</taxon>
        <taxon>OSLEUM clade</taxon>
        <taxon>Lecanoromycetidae</taxon>
        <taxon>Caliciales</taxon>
        <taxon>Physciaceae</taxon>
        <taxon>Heterodermia</taxon>
    </lineage>
</organism>
<dbReference type="GO" id="GO:0032541">
    <property type="term" value="C:cortical endoplasmic reticulum"/>
    <property type="evidence" value="ECO:0007669"/>
    <property type="project" value="TreeGrafter"/>
</dbReference>
<dbReference type="GO" id="GO:0016125">
    <property type="term" value="P:sterol metabolic process"/>
    <property type="evidence" value="ECO:0007669"/>
    <property type="project" value="UniProtKB-UniRule"/>
</dbReference>
<comment type="function">
    <text evidence="10">Mediator of sterol homeostasis involved in sterol uptake, trafficking and distribution into membranes.</text>
</comment>
<comment type="caution">
    <text evidence="11">The sequence shown here is derived from an EMBL/GenBank/DDBJ whole genome shotgun (WGS) entry which is preliminary data.</text>
</comment>
<keyword evidence="9 10" id="KW-0472">Membrane</keyword>
<evidence type="ECO:0000256" key="4">
    <source>
        <dbReference type="ARBA" id="ARBA00022692"/>
    </source>
</evidence>
<feature type="transmembrane region" description="Helical" evidence="10">
    <location>
        <begin position="297"/>
        <end position="314"/>
    </location>
</feature>
<evidence type="ECO:0000256" key="1">
    <source>
        <dbReference type="ARBA" id="ARBA00004477"/>
    </source>
</evidence>
<evidence type="ECO:0000256" key="6">
    <source>
        <dbReference type="ARBA" id="ARBA00022989"/>
    </source>
</evidence>
<dbReference type="InterPro" id="IPR007290">
    <property type="entry name" value="Arv1"/>
</dbReference>
<feature type="transmembrane region" description="Helical" evidence="10">
    <location>
        <begin position="157"/>
        <end position="181"/>
    </location>
</feature>
<keyword evidence="12" id="KW-1185">Reference proteome</keyword>
<keyword evidence="6 10" id="KW-1133">Transmembrane helix</keyword>
<evidence type="ECO:0000256" key="7">
    <source>
        <dbReference type="ARBA" id="ARBA00023055"/>
    </source>
</evidence>
<dbReference type="Pfam" id="PF04161">
    <property type="entry name" value="Arv1"/>
    <property type="match status" value="1"/>
</dbReference>
<protein>
    <recommendedName>
        <fullName evidence="10">Protein ARV</fullName>
    </recommendedName>
</protein>
<evidence type="ECO:0000256" key="8">
    <source>
        <dbReference type="ARBA" id="ARBA00023098"/>
    </source>
</evidence>
<evidence type="ECO:0000256" key="2">
    <source>
        <dbReference type="ARBA" id="ARBA00009187"/>
    </source>
</evidence>
<comment type="subcellular location">
    <subcellularLocation>
        <location evidence="1 10">Endoplasmic reticulum membrane</location>
        <topology evidence="1 10">Multi-pass membrane protein</topology>
    </subcellularLocation>
    <subcellularLocation>
        <location evidence="10">Golgi apparatus membrane</location>
        <topology evidence="10">Multi-pass membrane protein</topology>
    </subcellularLocation>
</comment>
<dbReference type="AlphaFoldDB" id="A0A8H3FZB3"/>
<sequence>MPICIECRYPVSQLYHILHSSNKSHKSPSLSTAAHKAAPIPSVTGRDAKKYIPSKSAAGGGADVRLTQCPRCKRFADKYVEHDFVVLFIDLVLVKPQVYRHLLFNRLGRDDDELDPSIIRLGTLLLLFDVYLTWTRIEAVPSHLISSSSIPYLHILVQYGFYLLLCTLTALAQHITVRWLAARFGLGIMHHPQQSASPELTSQNASESFTTTPRATANGISTALFVSSCMKLFPILMVVWKYDGGENESEGWNVGKSVGRGVEWAVAVQNLEALRILLGCGYLSAAGLVAAGAAARWMVAAVVLGVVGLGAALGT</sequence>
<dbReference type="OrthoDB" id="2192830at2759"/>
<evidence type="ECO:0000256" key="9">
    <source>
        <dbReference type="ARBA" id="ARBA00023136"/>
    </source>
</evidence>
<keyword evidence="10" id="KW-0746">Sphingolipid metabolism</keyword>